<evidence type="ECO:0000313" key="2">
    <source>
        <dbReference type="Proteomes" id="UP000070565"/>
    </source>
</evidence>
<dbReference type="AlphaFoldDB" id="A0A133V9W1"/>
<keyword evidence="2" id="KW-1185">Reference proteome</keyword>
<dbReference type="Proteomes" id="UP000070565">
    <property type="component" value="Unassembled WGS sequence"/>
</dbReference>
<evidence type="ECO:0000313" key="1">
    <source>
        <dbReference type="EMBL" id="KXB03240.1"/>
    </source>
</evidence>
<accession>A0A133V9W1</accession>
<proteinExistence type="predicted"/>
<comment type="caution">
    <text evidence="1">The sequence shown here is derived from an EMBL/GenBank/DDBJ whole genome shotgun (WGS) entry which is preliminary data.</text>
</comment>
<reference evidence="1 2" key="1">
    <citation type="journal article" date="2016" name="Sci. Rep.">
        <title>Metabolic traits of an uncultured archaeal lineage -MSBL1- from brine pools of the Red Sea.</title>
        <authorList>
            <person name="Mwirichia R."/>
            <person name="Alam I."/>
            <person name="Rashid M."/>
            <person name="Vinu M."/>
            <person name="Ba-Alawi W."/>
            <person name="Anthony Kamau A."/>
            <person name="Kamanda Ngugi D."/>
            <person name="Goker M."/>
            <person name="Klenk H.P."/>
            <person name="Bajic V."/>
            <person name="Stingl U."/>
        </authorList>
    </citation>
    <scope>NUCLEOTIDE SEQUENCE [LARGE SCALE GENOMIC DNA]</scope>
    <source>
        <strain evidence="1">SCGC-AAA261F19</strain>
    </source>
</reference>
<organism evidence="1 2">
    <name type="scientific">candidate division MSBL1 archaeon SCGC-AAA261F19</name>
    <dbReference type="NCBI Taxonomy" id="1698275"/>
    <lineage>
        <taxon>Archaea</taxon>
        <taxon>Methanobacteriati</taxon>
        <taxon>Methanobacteriota</taxon>
        <taxon>candidate division MSBL1</taxon>
    </lineage>
</organism>
<gene>
    <name evidence="1" type="ORF">AKJ45_02115</name>
</gene>
<name>A0A133V9W1_9EURY</name>
<sequence>MNEGEFNPLWTEPVKTTHQARYPLGLNILNQRMSESLLPGITTITPRARYYSFYAWSLWDIQRGRDEVDQATGLYQRDRDYALACSLHEKIKRDHDTITGGGPARKQLSKFEGENKISTNFRHLQARRGGYDAYSSPISSLKILNAQYDPPKLTKIGKRLAESFEERVEETDYPKYVGKDKIPTEVLKQYAKRCCLCNLPSSAKERDILIRLLLDKSSPLRRGSLLGLLTLIREIDIDPRKLPTAFLDATYFQCCNSENGYVSINFPKNLEKVTSYWRVYRVDEYIGFAFRALFSAILRELDDKVLTPISEVKSRLSQSEIMDRFFSYDLELSRANFAALLKSLEKRKINLYGSADKEKPPIEKQIFRNLVDENPGSLSEVFADVLLMLAVVCHKNGDRWNADEWLWYRSTRHIKSGEEPNVYSIFRRLPPAEKDFTSFHEFLIKYILDRHEWRRINLTSGREMWVEIHDGRCKRIREYEPKMPSLRLNNASQILEDLGLYRGEGNVATLTDIGRKVLEGDVP</sequence>
<dbReference type="EMBL" id="LHXZ01000023">
    <property type="protein sequence ID" value="KXB03240.1"/>
    <property type="molecule type" value="Genomic_DNA"/>
</dbReference>
<protein>
    <submittedName>
        <fullName evidence="1">Uncharacterized protein</fullName>
    </submittedName>
</protein>